<keyword evidence="1" id="KW-0812">Transmembrane</keyword>
<dbReference type="AlphaFoldDB" id="A0A2P8GED9"/>
<keyword evidence="3" id="KW-1185">Reference proteome</keyword>
<evidence type="ECO:0000313" key="2">
    <source>
        <dbReference type="EMBL" id="PSL32265.1"/>
    </source>
</evidence>
<comment type="caution">
    <text evidence="2">The sequence shown here is derived from an EMBL/GenBank/DDBJ whole genome shotgun (WGS) entry which is preliminary data.</text>
</comment>
<keyword evidence="1" id="KW-0472">Membrane</keyword>
<gene>
    <name evidence="2" type="ORF">CLV42_104568</name>
</gene>
<proteinExistence type="predicted"/>
<organism evidence="2 3">
    <name type="scientific">Chitinophaga ginsengisoli</name>
    <dbReference type="NCBI Taxonomy" id="363837"/>
    <lineage>
        <taxon>Bacteria</taxon>
        <taxon>Pseudomonadati</taxon>
        <taxon>Bacteroidota</taxon>
        <taxon>Chitinophagia</taxon>
        <taxon>Chitinophagales</taxon>
        <taxon>Chitinophagaceae</taxon>
        <taxon>Chitinophaga</taxon>
    </lineage>
</organism>
<sequence>MSQNGIHIAVINSPFVFTKPMPPEVHFPVEHQPLNSTVEVTSALLSHQPAGIEIWVALAWCVGITLLTCGVAMSVYRKRR</sequence>
<keyword evidence="1" id="KW-1133">Transmembrane helix</keyword>
<feature type="transmembrane region" description="Helical" evidence="1">
    <location>
        <begin position="54"/>
        <end position="76"/>
    </location>
</feature>
<dbReference type="Proteomes" id="UP000240978">
    <property type="component" value="Unassembled WGS sequence"/>
</dbReference>
<name>A0A2P8GED9_9BACT</name>
<accession>A0A2P8GED9</accession>
<dbReference type="EMBL" id="PYGK01000004">
    <property type="protein sequence ID" value="PSL32265.1"/>
    <property type="molecule type" value="Genomic_DNA"/>
</dbReference>
<reference evidence="2 3" key="1">
    <citation type="submission" date="2018-03" db="EMBL/GenBank/DDBJ databases">
        <title>Genomic Encyclopedia of Archaeal and Bacterial Type Strains, Phase II (KMG-II): from individual species to whole genera.</title>
        <authorList>
            <person name="Goeker M."/>
        </authorList>
    </citation>
    <scope>NUCLEOTIDE SEQUENCE [LARGE SCALE GENOMIC DNA]</scope>
    <source>
        <strain evidence="2 3">DSM 18107</strain>
    </source>
</reference>
<protein>
    <submittedName>
        <fullName evidence="2">Uncharacterized protein</fullName>
    </submittedName>
</protein>
<evidence type="ECO:0000313" key="3">
    <source>
        <dbReference type="Proteomes" id="UP000240978"/>
    </source>
</evidence>
<evidence type="ECO:0000256" key="1">
    <source>
        <dbReference type="SAM" id="Phobius"/>
    </source>
</evidence>